<evidence type="ECO:0000313" key="2">
    <source>
        <dbReference type="EMBL" id="RZC84301.1"/>
    </source>
</evidence>
<dbReference type="EMBL" id="CM010725">
    <property type="protein sequence ID" value="RZC84301.1"/>
    <property type="molecule type" value="Genomic_DNA"/>
</dbReference>
<dbReference type="CDD" id="cd20544">
    <property type="entry name" value="CYCLIN_AtCycD-like_rpt2"/>
    <property type="match status" value="1"/>
</dbReference>
<keyword evidence="3" id="KW-1185">Reference proteome</keyword>
<feature type="domain" description="Cyclin C-terminal" evidence="1">
    <location>
        <begin position="16"/>
        <end position="73"/>
    </location>
</feature>
<gene>
    <name evidence="2" type="ORF">C5167_047089</name>
</gene>
<sequence length="106" mass="12303">MELLVLSTLNWRMVAVTPFSFIDYFLIKINVHKPSRTLISTSVQLFLSKIRGTKFLNFKPSEIAAAISYFIQHFNGIGEHGTWLIIYNLWEDDQGELELDFQSNPH</sequence>
<dbReference type="STRING" id="3469.A0A4Y7LJ83"/>
<name>A0A4Y7LJ83_PAPSO</name>
<dbReference type="Pfam" id="PF02984">
    <property type="entry name" value="Cyclin_C"/>
    <property type="match status" value="1"/>
</dbReference>
<dbReference type="Gramene" id="RZC84301">
    <property type="protein sequence ID" value="RZC84301"/>
    <property type="gene ID" value="C5167_047089"/>
</dbReference>
<feature type="non-terminal residue" evidence="2">
    <location>
        <position position="106"/>
    </location>
</feature>
<dbReference type="InterPro" id="IPR004367">
    <property type="entry name" value="Cyclin_C-dom"/>
</dbReference>
<reference evidence="2 3" key="1">
    <citation type="journal article" date="2018" name="Science">
        <title>The opium poppy genome and morphinan production.</title>
        <authorList>
            <person name="Guo L."/>
            <person name="Winzer T."/>
            <person name="Yang X."/>
            <person name="Li Y."/>
            <person name="Ning Z."/>
            <person name="He Z."/>
            <person name="Teodor R."/>
            <person name="Lu Y."/>
            <person name="Bowser T.A."/>
            <person name="Graham I.A."/>
            <person name="Ye K."/>
        </authorList>
    </citation>
    <scope>NUCLEOTIDE SEQUENCE [LARGE SCALE GENOMIC DNA]</scope>
    <source>
        <strain evidence="3">cv. HN1</strain>
        <tissue evidence="2">Leaves</tissue>
    </source>
</reference>
<accession>A0A4Y7LJ83</accession>
<dbReference type="AlphaFoldDB" id="A0A4Y7LJ83"/>
<evidence type="ECO:0000313" key="3">
    <source>
        <dbReference type="Proteomes" id="UP000316621"/>
    </source>
</evidence>
<dbReference type="Gene3D" id="1.10.472.10">
    <property type="entry name" value="Cyclin-like"/>
    <property type="match status" value="1"/>
</dbReference>
<evidence type="ECO:0000259" key="1">
    <source>
        <dbReference type="Pfam" id="PF02984"/>
    </source>
</evidence>
<proteinExistence type="predicted"/>
<dbReference type="Proteomes" id="UP000316621">
    <property type="component" value="Chromosome 11"/>
</dbReference>
<protein>
    <recommendedName>
        <fullName evidence="1">Cyclin C-terminal domain-containing protein</fullName>
    </recommendedName>
</protein>
<organism evidence="2 3">
    <name type="scientific">Papaver somniferum</name>
    <name type="common">Opium poppy</name>
    <dbReference type="NCBI Taxonomy" id="3469"/>
    <lineage>
        <taxon>Eukaryota</taxon>
        <taxon>Viridiplantae</taxon>
        <taxon>Streptophyta</taxon>
        <taxon>Embryophyta</taxon>
        <taxon>Tracheophyta</taxon>
        <taxon>Spermatophyta</taxon>
        <taxon>Magnoliopsida</taxon>
        <taxon>Ranunculales</taxon>
        <taxon>Papaveraceae</taxon>
        <taxon>Papaveroideae</taxon>
        <taxon>Papaver</taxon>
    </lineage>
</organism>